<accession>A0A934RG34</accession>
<comment type="caution">
    <text evidence="2">The sequence shown here is derived from an EMBL/GenBank/DDBJ whole genome shotgun (WGS) entry which is preliminary data.</text>
</comment>
<dbReference type="GO" id="GO:0016706">
    <property type="term" value="F:2-oxoglutarate-dependent dioxygenase activity"/>
    <property type="evidence" value="ECO:0007669"/>
    <property type="project" value="UniProtKB-ARBA"/>
</dbReference>
<evidence type="ECO:0000313" key="2">
    <source>
        <dbReference type="EMBL" id="MBK1828534.1"/>
    </source>
</evidence>
<comment type="cofactor">
    <cofactor evidence="1">
        <name>Fe(2+)</name>
        <dbReference type="ChEBI" id="CHEBI:29033"/>
    </cofactor>
</comment>
<name>A0A934RG34_9BACT</name>
<dbReference type="Pfam" id="PF05721">
    <property type="entry name" value="PhyH"/>
    <property type="match status" value="1"/>
</dbReference>
<keyword evidence="2" id="KW-0223">Dioxygenase</keyword>
<dbReference type="RefSeq" id="WP_200282189.1">
    <property type="nucleotide sequence ID" value="NZ_JAENII010000014.1"/>
</dbReference>
<dbReference type="PANTHER" id="PTHR20883">
    <property type="entry name" value="PHYTANOYL-COA DIOXYGENASE DOMAIN CONTAINING 1"/>
    <property type="match status" value="1"/>
</dbReference>
<keyword evidence="3" id="KW-1185">Reference proteome</keyword>
<organism evidence="2 3">
    <name type="scientific">Haloferula rosea</name>
    <dbReference type="NCBI Taxonomy" id="490093"/>
    <lineage>
        <taxon>Bacteria</taxon>
        <taxon>Pseudomonadati</taxon>
        <taxon>Verrucomicrobiota</taxon>
        <taxon>Verrucomicrobiia</taxon>
        <taxon>Verrucomicrobiales</taxon>
        <taxon>Verrucomicrobiaceae</taxon>
        <taxon>Haloferula</taxon>
    </lineage>
</organism>
<dbReference type="EMBL" id="JAENII010000014">
    <property type="protein sequence ID" value="MBK1828534.1"/>
    <property type="molecule type" value="Genomic_DNA"/>
</dbReference>
<evidence type="ECO:0000256" key="1">
    <source>
        <dbReference type="ARBA" id="ARBA00001954"/>
    </source>
</evidence>
<reference evidence="2" key="1">
    <citation type="submission" date="2021-01" db="EMBL/GenBank/DDBJ databases">
        <title>Modified the classification status of verrucomicrobia.</title>
        <authorList>
            <person name="Feng X."/>
        </authorList>
    </citation>
    <scope>NUCLEOTIDE SEQUENCE</scope>
    <source>
        <strain evidence="2">KCTC 22201</strain>
    </source>
</reference>
<dbReference type="AlphaFoldDB" id="A0A934RG34"/>
<dbReference type="Proteomes" id="UP000658278">
    <property type="component" value="Unassembled WGS sequence"/>
</dbReference>
<dbReference type="GO" id="GO:0005506">
    <property type="term" value="F:iron ion binding"/>
    <property type="evidence" value="ECO:0007669"/>
    <property type="project" value="UniProtKB-ARBA"/>
</dbReference>
<dbReference type="InterPro" id="IPR008775">
    <property type="entry name" value="Phytyl_CoA_dOase-like"/>
</dbReference>
<protein>
    <submittedName>
        <fullName evidence="2">Phytanoyl-CoA dioxygenase family protein</fullName>
    </submittedName>
</protein>
<evidence type="ECO:0000313" key="3">
    <source>
        <dbReference type="Proteomes" id="UP000658278"/>
    </source>
</evidence>
<keyword evidence="2" id="KW-0560">Oxidoreductase</keyword>
<dbReference type="SUPFAM" id="SSF51197">
    <property type="entry name" value="Clavaminate synthase-like"/>
    <property type="match status" value="1"/>
</dbReference>
<gene>
    <name evidence="2" type="ORF">JIN81_15985</name>
</gene>
<dbReference type="Gene3D" id="2.60.120.620">
    <property type="entry name" value="q2cbj1_9rhob like domain"/>
    <property type="match status" value="1"/>
</dbReference>
<sequence>MTPPEEIQHDPGFRIHRGVLSAGEVEALRIECDQLAAQAGSACVRHIRKKSERLHALAHHERLLSLLPSGFHVVRSILFDKTPEENWPVAWHQDLTITVTRQQDVPGYGPWSVKDGTVHVQPPEELLRHMRTLRIHLDDTPAGNGALRVVPRSHLVGRTSREAIPAPEHVCECEPGDILEMSPLILHASSRSTAPSRRRIIHFEYAAPGILHPSLEWDESA</sequence>
<proteinExistence type="predicted"/>
<dbReference type="PANTHER" id="PTHR20883:SF48">
    <property type="entry name" value="ECTOINE DIOXYGENASE"/>
    <property type="match status" value="1"/>
</dbReference>